<sequence length="68" mass="7863">MASTVCWRQKRTETRHHAPDEERLVNSIKEACDDNDFTISIAISLIYGCGQLSQRVANYYTDKQKLRS</sequence>
<dbReference type="EMBL" id="KK198755">
    <property type="protein sequence ID" value="KCW81731.1"/>
    <property type="molecule type" value="Genomic_DNA"/>
</dbReference>
<gene>
    <name evidence="1" type="ORF">EUGRSUZ_C03078</name>
</gene>
<organism evidence="1">
    <name type="scientific">Eucalyptus grandis</name>
    <name type="common">Flooded gum</name>
    <dbReference type="NCBI Taxonomy" id="71139"/>
    <lineage>
        <taxon>Eukaryota</taxon>
        <taxon>Viridiplantae</taxon>
        <taxon>Streptophyta</taxon>
        <taxon>Embryophyta</taxon>
        <taxon>Tracheophyta</taxon>
        <taxon>Spermatophyta</taxon>
        <taxon>Magnoliopsida</taxon>
        <taxon>eudicotyledons</taxon>
        <taxon>Gunneridae</taxon>
        <taxon>Pentapetalae</taxon>
        <taxon>rosids</taxon>
        <taxon>malvids</taxon>
        <taxon>Myrtales</taxon>
        <taxon>Myrtaceae</taxon>
        <taxon>Myrtoideae</taxon>
        <taxon>Eucalypteae</taxon>
        <taxon>Eucalyptus</taxon>
    </lineage>
</organism>
<protein>
    <submittedName>
        <fullName evidence="1">Uncharacterized protein</fullName>
    </submittedName>
</protein>
<accession>A0A059CU58</accession>
<name>A0A059CU58_EUCGR</name>
<dbReference type="Gramene" id="KCW81731">
    <property type="protein sequence ID" value="KCW81731"/>
    <property type="gene ID" value="EUGRSUZ_C03078"/>
</dbReference>
<dbReference type="InParanoid" id="A0A059CU58"/>
<proteinExistence type="predicted"/>
<reference evidence="1" key="1">
    <citation type="submission" date="2013-07" db="EMBL/GenBank/DDBJ databases">
        <title>The genome of Eucalyptus grandis.</title>
        <authorList>
            <person name="Schmutz J."/>
            <person name="Hayes R."/>
            <person name="Myburg A."/>
            <person name="Tuskan G."/>
            <person name="Grattapaglia D."/>
            <person name="Rokhsar D.S."/>
        </authorList>
    </citation>
    <scope>NUCLEOTIDE SEQUENCE</scope>
    <source>
        <tissue evidence="1">Leaf extractions</tissue>
    </source>
</reference>
<evidence type="ECO:0000313" key="1">
    <source>
        <dbReference type="EMBL" id="KCW81731.1"/>
    </source>
</evidence>
<dbReference type="AlphaFoldDB" id="A0A059CU58"/>